<gene>
    <name evidence="1" type="ORF">INF35_08875</name>
</gene>
<evidence type="ECO:0000313" key="2">
    <source>
        <dbReference type="Proteomes" id="UP000768567"/>
    </source>
</evidence>
<evidence type="ECO:0008006" key="3">
    <source>
        <dbReference type="Google" id="ProtNLM"/>
    </source>
</evidence>
<evidence type="ECO:0000313" key="1">
    <source>
        <dbReference type="EMBL" id="MBE5037894.1"/>
    </source>
</evidence>
<keyword evidence="2" id="KW-1185">Reference proteome</keyword>
<proteinExistence type="predicted"/>
<comment type="caution">
    <text evidence="1">The sequence shown here is derived from an EMBL/GenBank/DDBJ whole genome shotgun (WGS) entry which is preliminary data.</text>
</comment>
<dbReference type="Proteomes" id="UP000768567">
    <property type="component" value="Unassembled WGS sequence"/>
</dbReference>
<sequence>MNRIDSFLMIPASLFAEEPYRSLPSESKLLYGRLLGLLRLSAQDTTGHWKAGHRPCVSLSQASVGRMLHCHREKAAGLFAALEACGLLQPVPGQPNGKARRYYMNLPRPKEPNEL</sequence>
<dbReference type="EMBL" id="JADCKC010000002">
    <property type="protein sequence ID" value="MBE5037894.1"/>
    <property type="molecule type" value="Genomic_DNA"/>
</dbReference>
<name>A0ABR9R432_9FIRM</name>
<organism evidence="1 2">
    <name type="scientific">Gemmiger gallinarum</name>
    <dbReference type="NCBI Taxonomy" id="2779354"/>
    <lineage>
        <taxon>Bacteria</taxon>
        <taxon>Bacillati</taxon>
        <taxon>Bacillota</taxon>
        <taxon>Clostridia</taxon>
        <taxon>Eubacteriales</taxon>
        <taxon>Gemmiger</taxon>
    </lineage>
</organism>
<reference evidence="1 2" key="1">
    <citation type="submission" date="2020-10" db="EMBL/GenBank/DDBJ databases">
        <title>ChiBAC.</title>
        <authorList>
            <person name="Zenner C."/>
            <person name="Hitch T.C.A."/>
            <person name="Clavel T."/>
        </authorList>
    </citation>
    <scope>NUCLEOTIDE SEQUENCE [LARGE SCALE GENOMIC DNA]</scope>
    <source>
        <strain evidence="1 2">DSM 109015</strain>
    </source>
</reference>
<accession>A0ABR9R432</accession>
<dbReference type="RefSeq" id="WP_193501577.1">
    <property type="nucleotide sequence ID" value="NZ_JADCKC010000002.1"/>
</dbReference>
<protein>
    <recommendedName>
        <fullName evidence="3">Helix-turn-helix domain-containing protein</fullName>
    </recommendedName>
</protein>